<reference evidence="2" key="1">
    <citation type="submission" date="2016-11" db="UniProtKB">
        <authorList>
            <consortium name="WormBaseParasite"/>
        </authorList>
    </citation>
    <scope>IDENTIFICATION</scope>
</reference>
<dbReference type="eggNOG" id="ENOG502TJUD">
    <property type="taxonomic scope" value="Eukaryota"/>
</dbReference>
<evidence type="ECO:0000313" key="2">
    <source>
        <dbReference type="WBParaSite" id="Csp11.Scaffold564.g4041.t1"/>
    </source>
</evidence>
<dbReference type="Pfam" id="PF12078">
    <property type="entry name" value="DUF3557"/>
    <property type="match status" value="1"/>
</dbReference>
<organism evidence="1 2">
    <name type="scientific">Caenorhabditis tropicalis</name>
    <dbReference type="NCBI Taxonomy" id="1561998"/>
    <lineage>
        <taxon>Eukaryota</taxon>
        <taxon>Metazoa</taxon>
        <taxon>Ecdysozoa</taxon>
        <taxon>Nematoda</taxon>
        <taxon>Chromadorea</taxon>
        <taxon>Rhabditida</taxon>
        <taxon>Rhabditina</taxon>
        <taxon>Rhabditomorpha</taxon>
        <taxon>Rhabditoidea</taxon>
        <taxon>Rhabditidae</taxon>
        <taxon>Peloderinae</taxon>
        <taxon>Caenorhabditis</taxon>
    </lineage>
</organism>
<accession>A0A1I7TAJ2</accession>
<dbReference type="PANTHER" id="PTHR31379">
    <property type="entry name" value="F-BOX C PROTEIN-RELATED-RELATED"/>
    <property type="match status" value="1"/>
</dbReference>
<dbReference type="PANTHER" id="PTHR31379:SF1">
    <property type="entry name" value="F-BOX C PROTEIN-RELATED"/>
    <property type="match status" value="1"/>
</dbReference>
<dbReference type="WBParaSite" id="Csp11.Scaffold564.g4041.t1">
    <property type="protein sequence ID" value="Csp11.Scaffold564.g4041.t1"/>
    <property type="gene ID" value="Csp11.Scaffold564.g4041"/>
</dbReference>
<sequence length="459" mass="53701">MDPNTRFLLYTRIPSIRTAERAATLRIKELVIGCHCITINGTLYCYAIYQVKDKILCRVSTGGRMSWNWICDVDKFGIPDYITKAGNMLPGNNGQVEQNLFGVFDLENIPTNEGRLQKLEGILEVEKQRYNQLLSYCPKSNQVNDQQDELGFSKFESFLYRRESTGIFNKETLELLNNQEMVEKAMELLDKRVKKMEFELLPFENKRNNIFPEFEIHVSKTEGDCEPCVIERVKYTGEFHKAEDYLRDFMFSKRHHSVVVKNLKVKEQNCPIRMPRDLKLRITNLEVIESLPTIEMVRNVETVKAMIDISSSPLKMLKMSYEPYGGEQLDFEFIKKFEFLYLYDAFDLRLRFIQNIPNRIVKFRRPTNRFLQNQDFLALIRNWVETDKPIGTCFSFFIFKAEEEIAIQVLNTVKNGIDLATVGDKCVNIPMKNSAILKINYEHDENSRLFLKMAVVPVE</sequence>
<name>A0A1I7TAJ2_9PELO</name>
<proteinExistence type="predicted"/>
<dbReference type="AlphaFoldDB" id="A0A1I7TAJ2"/>
<dbReference type="InterPro" id="IPR021942">
    <property type="entry name" value="DUF3557"/>
</dbReference>
<protein>
    <submittedName>
        <fullName evidence="2">FTH domain-containing protein</fullName>
    </submittedName>
</protein>
<evidence type="ECO:0000313" key="1">
    <source>
        <dbReference type="Proteomes" id="UP000095282"/>
    </source>
</evidence>
<keyword evidence="1" id="KW-1185">Reference proteome</keyword>
<dbReference type="Proteomes" id="UP000095282">
    <property type="component" value="Unplaced"/>
</dbReference>